<dbReference type="PANTHER" id="PTHR33116">
    <property type="entry name" value="REVERSE TRANSCRIPTASE ZINC-BINDING DOMAIN-CONTAINING PROTEIN-RELATED-RELATED"/>
    <property type="match status" value="1"/>
</dbReference>
<protein>
    <recommendedName>
        <fullName evidence="2">Reverse transcriptase domain-containing protein</fullName>
    </recommendedName>
</protein>
<accession>A0A7J0EG31</accession>
<evidence type="ECO:0000313" key="3">
    <source>
        <dbReference type="EMBL" id="GFY85411.1"/>
    </source>
</evidence>
<evidence type="ECO:0000259" key="2">
    <source>
        <dbReference type="PROSITE" id="PS50878"/>
    </source>
</evidence>
<feature type="domain" description="Reverse transcriptase" evidence="2">
    <location>
        <begin position="324"/>
        <end position="602"/>
    </location>
</feature>
<sequence length="1123" mass="127522">MPLKQNGILKHIKKNKVCIIGVLETKLTQQSLEGMVGKKFKFWKSKNNLELNPHGRILILCKEDKATLEIMEKSDQVIHCLVTCKSSSIKFHLSFVYAFNTIVGRRPLWDNLRRFGSDCVVPWMILGDFNNVLSNDEKVNGLPVTSYATRDFRNCCYDTDISDMSSSGVFYTWKLKAVKDPLKDLNRKEFSHISSRVEAVEEELIRAQQHLYDNLEDQNLQIGISELRTKTLKLAEAELSFCSQLAKAKYLKNSDKCTKFFHDIIKSNRSKNHIASTLLEDGSRTNSSNNIGEDKAPGPDGYSSCFYKTAWDVIGRDFIEAVKEFFSSGQILKQLNHTVLALIPKSKEADRVEDFRPIACCNVTYKVISKIIASRLAPALNSIVDSAQSAFVQNRCTTNNIFLLQELLRKYGRKRISPCCILNVDLRKSFDLVDLDFLHDMLSALQFPPRFIDWILECITTASYSLTLNGSLHGFFKGKRDLQQCDPLSLYLFVLCLEYLSKHLGQLKENPDFNFHPRCGGLKLTHLAFADDLVLFSRGDPKSVSLLMESLKHFGDCSGLKISLSKSNLFAASISSMDLDSIKDITGFPQGTFPFRYLGIPIADSSLTIAQFSPLLDKIQGYISAWARANLSYAGRIELVKSVLQGIEYFWLSIFPIPAGIWAKIVKHCKSFLWSGNYNSKKKPLVAWKEITLPKVEGGLGIRNIEAWNKALLSKTLRNIQAKKDSIWVQWVHHIYMNKRNFWDYKSKHEDSPLIKQISNLRDEIIVAENTVEGAIQKMNKWTSNGELKSRIAYDFAQQVWNSIKGWLGFRRTLTTLKAAVKWTIKKARGTRIQAKAKRLGLACTTYYLWEARNLRIFKGKVQAPEAVIRNIQEQLVELKSFALRLADAERSFCSQLAKMKFLKENDKGSKLAHVITKLVAPAQAAFVQGHAMVDNVYLVQKLLKRYGWDRIFPRWILKIDLRKAFDSINWDFMKDILLGLDFLSLFVDWIMQCVSTVTYSISINGSLHGFFKVKQVQFIRSYCCCIADATDAILLMLMLMLLCFVAESSSISQGLATAAGLLCACCCDFVVESNLVLKIVCFRASKQTNLNLSVMLDGFCSSCAPYCCCWTIFLDSLYAFLD</sequence>
<evidence type="ECO:0000256" key="1">
    <source>
        <dbReference type="SAM" id="Phobius"/>
    </source>
</evidence>
<dbReference type="InterPro" id="IPR000477">
    <property type="entry name" value="RT_dom"/>
</dbReference>
<dbReference type="PROSITE" id="PS50878">
    <property type="entry name" value="RT_POL"/>
    <property type="match status" value="1"/>
</dbReference>
<dbReference type="OrthoDB" id="1938625at2759"/>
<reference evidence="3 4" key="1">
    <citation type="submission" date="2019-07" db="EMBL/GenBank/DDBJ databases">
        <title>De Novo Assembly of kiwifruit Actinidia rufa.</title>
        <authorList>
            <person name="Sugita-Konishi S."/>
            <person name="Sato K."/>
            <person name="Mori E."/>
            <person name="Abe Y."/>
            <person name="Kisaki G."/>
            <person name="Hamano K."/>
            <person name="Suezawa K."/>
            <person name="Otani M."/>
            <person name="Fukuda T."/>
            <person name="Manabe T."/>
            <person name="Gomi K."/>
            <person name="Tabuchi M."/>
            <person name="Akimitsu K."/>
            <person name="Kataoka I."/>
        </authorList>
    </citation>
    <scope>NUCLEOTIDE SEQUENCE [LARGE SCALE GENOMIC DNA]</scope>
    <source>
        <strain evidence="4">cv. Fuchu</strain>
    </source>
</reference>
<name>A0A7J0EG31_9ERIC</name>
<dbReference type="SUPFAM" id="SSF56219">
    <property type="entry name" value="DNase I-like"/>
    <property type="match status" value="1"/>
</dbReference>
<proteinExistence type="predicted"/>
<keyword evidence="4" id="KW-1185">Reference proteome</keyword>
<dbReference type="CDD" id="cd01650">
    <property type="entry name" value="RT_nLTR_like"/>
    <property type="match status" value="1"/>
</dbReference>
<dbReference type="EMBL" id="BJWL01000004">
    <property type="protein sequence ID" value="GFY85411.1"/>
    <property type="molecule type" value="Genomic_DNA"/>
</dbReference>
<keyword evidence="1" id="KW-1133">Transmembrane helix</keyword>
<dbReference type="Pfam" id="PF00078">
    <property type="entry name" value="RVT_1"/>
    <property type="match status" value="1"/>
</dbReference>
<dbReference type="AlphaFoldDB" id="A0A7J0EG31"/>
<dbReference type="SUPFAM" id="SSF56672">
    <property type="entry name" value="DNA/RNA polymerases"/>
    <property type="match status" value="1"/>
</dbReference>
<comment type="caution">
    <text evidence="3">The sequence shown here is derived from an EMBL/GenBank/DDBJ whole genome shotgun (WGS) entry which is preliminary data.</text>
</comment>
<keyword evidence="1" id="KW-0812">Transmembrane</keyword>
<dbReference type="Proteomes" id="UP000585474">
    <property type="component" value="Unassembled WGS sequence"/>
</dbReference>
<evidence type="ECO:0000313" key="4">
    <source>
        <dbReference type="Proteomes" id="UP000585474"/>
    </source>
</evidence>
<feature type="transmembrane region" description="Helical" evidence="1">
    <location>
        <begin position="1027"/>
        <end position="1047"/>
    </location>
</feature>
<dbReference type="PANTHER" id="PTHR33116:SF80">
    <property type="entry name" value="REVERSE TRANSCRIPTASE ZINC-BINDING DOMAIN-CONTAINING PROTEIN"/>
    <property type="match status" value="1"/>
</dbReference>
<dbReference type="InterPro" id="IPR043502">
    <property type="entry name" value="DNA/RNA_pol_sf"/>
</dbReference>
<dbReference type="Gene3D" id="3.60.10.10">
    <property type="entry name" value="Endonuclease/exonuclease/phosphatase"/>
    <property type="match status" value="1"/>
</dbReference>
<dbReference type="InterPro" id="IPR036691">
    <property type="entry name" value="Endo/exonu/phosph_ase_sf"/>
</dbReference>
<gene>
    <name evidence="3" type="ORF">Acr_04g0001490</name>
</gene>
<organism evidence="3 4">
    <name type="scientific">Actinidia rufa</name>
    <dbReference type="NCBI Taxonomy" id="165716"/>
    <lineage>
        <taxon>Eukaryota</taxon>
        <taxon>Viridiplantae</taxon>
        <taxon>Streptophyta</taxon>
        <taxon>Embryophyta</taxon>
        <taxon>Tracheophyta</taxon>
        <taxon>Spermatophyta</taxon>
        <taxon>Magnoliopsida</taxon>
        <taxon>eudicotyledons</taxon>
        <taxon>Gunneridae</taxon>
        <taxon>Pentapetalae</taxon>
        <taxon>asterids</taxon>
        <taxon>Ericales</taxon>
        <taxon>Actinidiaceae</taxon>
        <taxon>Actinidia</taxon>
    </lineage>
</organism>
<keyword evidence="1" id="KW-0472">Membrane</keyword>